<comment type="caution">
    <text evidence="1">The sequence shown here is derived from an EMBL/GenBank/DDBJ whole genome shotgun (WGS) entry which is preliminary data.</text>
</comment>
<sequence>MSTKYKVTTREEAYLPQSAGIDVFTRLNQKEAMIEPLKYNPHLAGGLLF</sequence>
<dbReference type="EMBL" id="JAVDVI010000004">
    <property type="protein sequence ID" value="MDR6967251.1"/>
    <property type="molecule type" value="Genomic_DNA"/>
</dbReference>
<keyword evidence="2" id="KW-1185">Reference proteome</keyword>
<dbReference type="Proteomes" id="UP001255185">
    <property type="component" value="Unassembled WGS sequence"/>
</dbReference>
<name>A0ABU1TMR7_9FLAO</name>
<accession>A0ABU1TMR7</accession>
<proteinExistence type="predicted"/>
<protein>
    <submittedName>
        <fullName evidence="1">Uncharacterized protein</fullName>
    </submittedName>
</protein>
<dbReference type="RefSeq" id="WP_310025291.1">
    <property type="nucleotide sequence ID" value="NZ_JAVDVI010000004.1"/>
</dbReference>
<gene>
    <name evidence="1" type="ORF">J2X31_001258</name>
</gene>
<evidence type="ECO:0000313" key="2">
    <source>
        <dbReference type="Proteomes" id="UP001255185"/>
    </source>
</evidence>
<reference evidence="1 2" key="1">
    <citation type="submission" date="2023-07" db="EMBL/GenBank/DDBJ databases">
        <title>Sorghum-associated microbial communities from plants grown in Nebraska, USA.</title>
        <authorList>
            <person name="Schachtman D."/>
        </authorList>
    </citation>
    <scope>NUCLEOTIDE SEQUENCE [LARGE SCALE GENOMIC DNA]</scope>
    <source>
        <strain evidence="1 2">3773</strain>
    </source>
</reference>
<organism evidence="1 2">
    <name type="scientific">Flavobacterium arsenatis</name>
    <dbReference type="NCBI Taxonomy" id="1484332"/>
    <lineage>
        <taxon>Bacteria</taxon>
        <taxon>Pseudomonadati</taxon>
        <taxon>Bacteroidota</taxon>
        <taxon>Flavobacteriia</taxon>
        <taxon>Flavobacteriales</taxon>
        <taxon>Flavobacteriaceae</taxon>
        <taxon>Flavobacterium</taxon>
    </lineage>
</organism>
<evidence type="ECO:0000313" key="1">
    <source>
        <dbReference type="EMBL" id="MDR6967251.1"/>
    </source>
</evidence>